<accession>A0ABY7V3A3</accession>
<evidence type="ECO:0008006" key="4">
    <source>
        <dbReference type="Google" id="ProtNLM"/>
    </source>
</evidence>
<keyword evidence="1" id="KW-0812">Transmembrane</keyword>
<keyword evidence="1" id="KW-1133">Transmembrane helix</keyword>
<feature type="transmembrane region" description="Helical" evidence="1">
    <location>
        <begin position="12"/>
        <end position="34"/>
    </location>
</feature>
<organism evidence="2 3">
    <name type="scientific">Deinococcus aquaticus</name>
    <dbReference type="NCBI Taxonomy" id="328692"/>
    <lineage>
        <taxon>Bacteria</taxon>
        <taxon>Thermotogati</taxon>
        <taxon>Deinococcota</taxon>
        <taxon>Deinococci</taxon>
        <taxon>Deinococcales</taxon>
        <taxon>Deinococcaceae</taxon>
        <taxon>Deinococcus</taxon>
    </lineage>
</organism>
<proteinExistence type="predicted"/>
<keyword evidence="1" id="KW-0472">Membrane</keyword>
<dbReference type="EMBL" id="CP115165">
    <property type="protein sequence ID" value="WDA59672.1"/>
    <property type="molecule type" value="Genomic_DNA"/>
</dbReference>
<gene>
    <name evidence="2" type="ORF">M8445_05530</name>
</gene>
<dbReference type="Proteomes" id="UP001217044">
    <property type="component" value="Chromosome"/>
</dbReference>
<reference evidence="2 3" key="1">
    <citation type="submission" date="2022-12" db="EMBL/GenBank/DDBJ databases">
        <title>Genome Sequence of Deinococcus aquaticus Type Strain PB314.</title>
        <authorList>
            <person name="Albert C."/>
            <person name="Hill J."/>
            <person name="Boren L."/>
            <person name="Scholz-Ng S."/>
            <person name="Fatema N."/>
            <person name="Grosso R."/>
            <person name="Soboslay E."/>
            <person name="Tuohy J."/>
        </authorList>
    </citation>
    <scope>NUCLEOTIDE SEQUENCE [LARGE SCALE GENOMIC DNA]</scope>
    <source>
        <strain evidence="2 3">PB-314</strain>
    </source>
</reference>
<sequence length="158" mass="16698">MTRSGQTGRRWNGWAVLAGVLALVWFAGLGLLGWRALGGAGSSVSGAAFQELVADGRIERVVMRDGGNVQAWLRGGQRVRVRLPDSAVMPDGALAAQLEAQNVDLRFEGRGQWLGIALNFLPVALFLAVWVGVPLGLLALGVAWRRSGQGARAKVAEG</sequence>
<protein>
    <recommendedName>
        <fullName evidence="4">Peptidase M41 FtsH extracellular domain-containing protein</fullName>
    </recommendedName>
</protein>
<keyword evidence="3" id="KW-1185">Reference proteome</keyword>
<evidence type="ECO:0000313" key="3">
    <source>
        <dbReference type="Proteomes" id="UP001217044"/>
    </source>
</evidence>
<evidence type="ECO:0000313" key="2">
    <source>
        <dbReference type="EMBL" id="WDA59672.1"/>
    </source>
</evidence>
<dbReference type="RefSeq" id="WP_273990260.1">
    <property type="nucleotide sequence ID" value="NZ_BAABQT010000017.1"/>
</dbReference>
<name>A0ABY7V3A3_9DEIO</name>
<feature type="transmembrane region" description="Helical" evidence="1">
    <location>
        <begin position="120"/>
        <end position="144"/>
    </location>
</feature>
<evidence type="ECO:0000256" key="1">
    <source>
        <dbReference type="SAM" id="Phobius"/>
    </source>
</evidence>